<name>A0A0D0L3N6_AGRTU</name>
<gene>
    <name evidence="1" type="ORF">RU07_01250</name>
</gene>
<dbReference type="Proteomes" id="UP000035017">
    <property type="component" value="Unassembled WGS sequence"/>
</dbReference>
<accession>A0A0D0L3N6</accession>
<sequence>MQALAQPGTELLIEPRGSRRLRNSPDWKFAEIQVKDASGKFCIKELAEYLGHPGSKVARNTLLERFLVDRSCFVVLVL</sequence>
<evidence type="ECO:0000313" key="1">
    <source>
        <dbReference type="EMBL" id="KIQ05504.1"/>
    </source>
</evidence>
<reference evidence="1 2" key="1">
    <citation type="submission" date="2014-12" db="EMBL/GenBank/DDBJ databases">
        <title>16Stimator: statistical estimation of ribosomal gene copy numbers from draft genome assemblies.</title>
        <authorList>
            <person name="Perisin M.A."/>
            <person name="Vetter M."/>
            <person name="Gilbert J.A."/>
            <person name="Bergelson J."/>
        </authorList>
    </citation>
    <scope>NUCLEOTIDE SEQUENCE [LARGE SCALE GENOMIC DNA]</scope>
    <source>
        <strain evidence="1 2">MEJ076</strain>
    </source>
</reference>
<dbReference type="EMBL" id="JXQV01000002">
    <property type="protein sequence ID" value="KIQ05504.1"/>
    <property type="molecule type" value="Genomic_DNA"/>
</dbReference>
<organism evidence="1 2">
    <name type="scientific">Agrobacterium tumefaciens</name>
    <dbReference type="NCBI Taxonomy" id="358"/>
    <lineage>
        <taxon>Bacteria</taxon>
        <taxon>Pseudomonadati</taxon>
        <taxon>Pseudomonadota</taxon>
        <taxon>Alphaproteobacteria</taxon>
        <taxon>Hyphomicrobiales</taxon>
        <taxon>Rhizobiaceae</taxon>
        <taxon>Rhizobium/Agrobacterium group</taxon>
        <taxon>Agrobacterium</taxon>
        <taxon>Agrobacterium tumefaciens complex</taxon>
    </lineage>
</organism>
<protein>
    <submittedName>
        <fullName evidence="1">Uncharacterized protein</fullName>
    </submittedName>
</protein>
<proteinExistence type="predicted"/>
<dbReference type="AlphaFoldDB" id="A0A0D0L3N6"/>
<evidence type="ECO:0000313" key="2">
    <source>
        <dbReference type="Proteomes" id="UP000035017"/>
    </source>
</evidence>
<comment type="caution">
    <text evidence="1">The sequence shown here is derived from an EMBL/GenBank/DDBJ whole genome shotgun (WGS) entry which is preliminary data.</text>
</comment>